<evidence type="ECO:0000256" key="2">
    <source>
        <dbReference type="SAM" id="Phobius"/>
    </source>
</evidence>
<keyword evidence="2" id="KW-0812">Transmembrane</keyword>
<accession>A0ABR1JKJ5</accession>
<evidence type="ECO:0000256" key="1">
    <source>
        <dbReference type="SAM" id="MobiDB-lite"/>
    </source>
</evidence>
<feature type="compositionally biased region" description="Polar residues" evidence="1">
    <location>
        <begin position="303"/>
        <end position="313"/>
    </location>
</feature>
<keyword evidence="4" id="KW-1185">Reference proteome</keyword>
<evidence type="ECO:0000313" key="4">
    <source>
        <dbReference type="Proteomes" id="UP001498398"/>
    </source>
</evidence>
<protein>
    <submittedName>
        <fullName evidence="3">Uncharacterized protein</fullName>
    </submittedName>
</protein>
<dbReference type="EMBL" id="JBANRG010000009">
    <property type="protein sequence ID" value="KAK7463340.1"/>
    <property type="molecule type" value="Genomic_DNA"/>
</dbReference>
<organism evidence="3 4">
    <name type="scientific">Marasmiellus scandens</name>
    <dbReference type="NCBI Taxonomy" id="2682957"/>
    <lineage>
        <taxon>Eukaryota</taxon>
        <taxon>Fungi</taxon>
        <taxon>Dikarya</taxon>
        <taxon>Basidiomycota</taxon>
        <taxon>Agaricomycotina</taxon>
        <taxon>Agaricomycetes</taxon>
        <taxon>Agaricomycetidae</taxon>
        <taxon>Agaricales</taxon>
        <taxon>Marasmiineae</taxon>
        <taxon>Omphalotaceae</taxon>
        <taxon>Marasmiellus</taxon>
    </lineage>
</organism>
<comment type="caution">
    <text evidence="3">The sequence shown here is derived from an EMBL/GenBank/DDBJ whole genome shotgun (WGS) entry which is preliminary data.</text>
</comment>
<feature type="transmembrane region" description="Helical" evidence="2">
    <location>
        <begin position="530"/>
        <end position="548"/>
    </location>
</feature>
<dbReference type="Proteomes" id="UP001498398">
    <property type="component" value="Unassembled WGS sequence"/>
</dbReference>
<sequence>MKLVGEMVKSIQDLNSLSSANSQPNVKDEGDASISINKNILPYFSIPVILKKISDQKKNENLNLLNPQTKLVYKIIKLNTKLVEFTTNIKKYNFNLNSFKGNNLDFILFIKNNLYYNLKYRLSNISYKIEKFVPVFKLYSLLNNINLFSPKRLLKPQPYIRFSYRLRYITKITKPILPLDNMDTMRTLNAKAPASSVDEYSKEMQVKGLDSSLLGCFAAESRDPRTAHQIMEINGRAINYLLVKLNNLANEIGYIINIKNKFIKLIKFLKIINIESRLDGSLLTFSGKEDVAIVSAATQTPVESRSNLPSTPNICPAQPGLPLGEGSLGRGDKKPALLSIQGQPFREMSGCASPTPLDDLYLQITKGTDASLTENKIKIEKTIKSMCTSNDNTAAENASEIRWDRYLNSLENSVKSNPVDILYFNNNLNRPIINQYLKSMSMYNMITKGTMMFYSKFIGFNLFSLTPSTTYPDVSATKAASSPGSAHLHKVTNSVQAGRGEMQTNKLIKNIYKFLYSSFRSMYCLISKPVFIFKANKIIIQLFYFILIPKILKYKKKNNFYYLKKKNEKGKINDIFKFNKKEDQTSASHEGTLGLHSLRRNLRREKKNQYV</sequence>
<keyword evidence="2" id="KW-0472">Membrane</keyword>
<evidence type="ECO:0000313" key="3">
    <source>
        <dbReference type="EMBL" id="KAK7463340.1"/>
    </source>
</evidence>
<keyword evidence="2" id="KW-1133">Transmembrane helix</keyword>
<name>A0ABR1JKJ5_9AGAR</name>
<gene>
    <name evidence="3" type="ORF">VKT23_006691</name>
</gene>
<reference evidence="3 4" key="1">
    <citation type="submission" date="2024-01" db="EMBL/GenBank/DDBJ databases">
        <title>A draft genome for the cacao thread blight pathogen Marasmiellus scandens.</title>
        <authorList>
            <person name="Baruah I.K."/>
            <person name="Leung J."/>
            <person name="Bukari Y."/>
            <person name="Amoako-Attah I."/>
            <person name="Meinhardt L.W."/>
            <person name="Bailey B.A."/>
            <person name="Cohen S.P."/>
        </authorList>
    </citation>
    <scope>NUCLEOTIDE SEQUENCE [LARGE SCALE GENOMIC DNA]</scope>
    <source>
        <strain evidence="3 4">GH-19</strain>
    </source>
</reference>
<proteinExistence type="predicted"/>
<feature type="region of interest" description="Disordered" evidence="1">
    <location>
        <begin position="303"/>
        <end position="326"/>
    </location>
</feature>